<protein>
    <submittedName>
        <fullName evidence="2">Uncharacterized protein</fullName>
    </submittedName>
</protein>
<dbReference type="KEGG" id="spha:D3Y57_02475"/>
<dbReference type="AlphaFoldDB" id="A0A494TCZ3"/>
<evidence type="ECO:0000313" key="3">
    <source>
        <dbReference type="Proteomes" id="UP000276254"/>
    </source>
</evidence>
<accession>A0A494TCZ3</accession>
<reference evidence="2 3" key="1">
    <citation type="submission" date="2018-09" db="EMBL/GenBank/DDBJ databases">
        <title>Sphingomonas peninsula sp. nov., isolated from fildes peninsula, Antarctic soil.</title>
        <authorList>
            <person name="Yingchao G."/>
        </authorList>
    </citation>
    <scope>NUCLEOTIDE SEQUENCE [LARGE SCALE GENOMIC DNA]</scope>
    <source>
        <strain evidence="2 3">YZ-8</strain>
        <plasmid evidence="2 3">unnamed1</plasmid>
    </source>
</reference>
<dbReference type="EMBL" id="CP032828">
    <property type="protein sequence ID" value="AYJ84943.1"/>
    <property type="molecule type" value="Genomic_DNA"/>
</dbReference>
<gene>
    <name evidence="2" type="ORF">D3Y57_02475</name>
</gene>
<keyword evidence="3" id="KW-1185">Reference proteome</keyword>
<name>A0A494TCZ3_SPHPE</name>
<dbReference type="Proteomes" id="UP000276254">
    <property type="component" value="Plasmid unnamed1"/>
</dbReference>
<geneLocation type="plasmid" evidence="2">
    <name>unnamed1</name>
</geneLocation>
<keyword evidence="2" id="KW-0614">Plasmid</keyword>
<evidence type="ECO:0000256" key="1">
    <source>
        <dbReference type="SAM" id="MobiDB-lite"/>
    </source>
</evidence>
<dbReference type="GeneID" id="39491694"/>
<sequence>MAKTLTELLHGPSAAAADPPRSETLKPVIAPAPTAAVVAAPVDRVTMLNQLATAYGASSATLSAAIASGASSDAFAIRVVQEKAARDDLEATIARIEAA</sequence>
<proteinExistence type="predicted"/>
<organism evidence="2 3">
    <name type="scientific">Sphingomonas paeninsulae</name>
    <dbReference type="NCBI Taxonomy" id="2319844"/>
    <lineage>
        <taxon>Bacteria</taxon>
        <taxon>Pseudomonadati</taxon>
        <taxon>Pseudomonadota</taxon>
        <taxon>Alphaproteobacteria</taxon>
        <taxon>Sphingomonadales</taxon>
        <taxon>Sphingomonadaceae</taxon>
        <taxon>Sphingomonas</taxon>
    </lineage>
</organism>
<evidence type="ECO:0000313" key="2">
    <source>
        <dbReference type="EMBL" id="AYJ84943.1"/>
    </source>
</evidence>
<feature type="region of interest" description="Disordered" evidence="1">
    <location>
        <begin position="1"/>
        <end position="23"/>
    </location>
</feature>
<dbReference type="RefSeq" id="WP_121151035.1">
    <property type="nucleotide sequence ID" value="NZ_CP032828.1"/>
</dbReference>